<evidence type="ECO:0000256" key="1">
    <source>
        <dbReference type="SAM" id="MobiDB-lite"/>
    </source>
</evidence>
<evidence type="ECO:0000313" key="2">
    <source>
        <dbReference type="EMBL" id="TNN88871.1"/>
    </source>
</evidence>
<organism evidence="2 3">
    <name type="scientific">Liparis tanakae</name>
    <name type="common">Tanaka's snailfish</name>
    <dbReference type="NCBI Taxonomy" id="230148"/>
    <lineage>
        <taxon>Eukaryota</taxon>
        <taxon>Metazoa</taxon>
        <taxon>Chordata</taxon>
        <taxon>Craniata</taxon>
        <taxon>Vertebrata</taxon>
        <taxon>Euteleostomi</taxon>
        <taxon>Actinopterygii</taxon>
        <taxon>Neopterygii</taxon>
        <taxon>Teleostei</taxon>
        <taxon>Neoteleostei</taxon>
        <taxon>Acanthomorphata</taxon>
        <taxon>Eupercaria</taxon>
        <taxon>Perciformes</taxon>
        <taxon>Cottioidei</taxon>
        <taxon>Cottales</taxon>
        <taxon>Liparidae</taxon>
        <taxon>Liparis</taxon>
    </lineage>
</organism>
<protein>
    <submittedName>
        <fullName evidence="2">Uncharacterized protein</fullName>
    </submittedName>
</protein>
<dbReference type="AlphaFoldDB" id="A0A4Z2JFW7"/>
<proteinExistence type="predicted"/>
<comment type="caution">
    <text evidence="2">The sequence shown here is derived from an EMBL/GenBank/DDBJ whole genome shotgun (WGS) entry which is preliminary data.</text>
</comment>
<dbReference type="Proteomes" id="UP000314294">
    <property type="component" value="Unassembled WGS sequence"/>
</dbReference>
<gene>
    <name evidence="2" type="ORF">EYF80_000749</name>
</gene>
<accession>A0A4Z2JFW7</accession>
<dbReference type="EMBL" id="SRLO01000003">
    <property type="protein sequence ID" value="TNN88871.1"/>
    <property type="molecule type" value="Genomic_DNA"/>
</dbReference>
<keyword evidence="3" id="KW-1185">Reference proteome</keyword>
<evidence type="ECO:0000313" key="3">
    <source>
        <dbReference type="Proteomes" id="UP000314294"/>
    </source>
</evidence>
<sequence>MIDTPSVQTPKELHAKASTTLPSDTSDKNLAGVHDAAGQAGSVDGAQGRAELDNAVRQVILAVDSLVAGGDVAEVAGLLHAVWWGHGLEREQAVVAVHLRSCPSRDAPAEPIVSLFLDTPVPALPGQAATEPPREYTVGVPPPPPAIDNGTGLPPPCSGKLDMDGSSCKNWHSSP</sequence>
<name>A0A4Z2JFW7_9TELE</name>
<feature type="region of interest" description="Disordered" evidence="1">
    <location>
        <begin position="125"/>
        <end position="175"/>
    </location>
</feature>
<reference evidence="2 3" key="1">
    <citation type="submission" date="2019-03" db="EMBL/GenBank/DDBJ databases">
        <title>First draft genome of Liparis tanakae, snailfish: a comprehensive survey of snailfish specific genes.</title>
        <authorList>
            <person name="Kim W."/>
            <person name="Song I."/>
            <person name="Jeong J.-H."/>
            <person name="Kim D."/>
            <person name="Kim S."/>
            <person name="Ryu S."/>
            <person name="Song J.Y."/>
            <person name="Lee S.K."/>
        </authorList>
    </citation>
    <scope>NUCLEOTIDE SEQUENCE [LARGE SCALE GENOMIC DNA]</scope>
    <source>
        <tissue evidence="2">Muscle</tissue>
    </source>
</reference>